<evidence type="ECO:0000256" key="2">
    <source>
        <dbReference type="ARBA" id="ARBA00006521"/>
    </source>
</evidence>
<dbReference type="InterPro" id="IPR005122">
    <property type="entry name" value="Uracil-DNA_glycosylase-like"/>
</dbReference>
<dbReference type="Pfam" id="PF03167">
    <property type="entry name" value="UDG"/>
    <property type="match status" value="1"/>
</dbReference>
<evidence type="ECO:0000256" key="5">
    <source>
        <dbReference type="ARBA" id="ARBA00022485"/>
    </source>
</evidence>
<keyword evidence="5" id="KW-0004">4Fe-4S</keyword>
<dbReference type="GO" id="GO:0006281">
    <property type="term" value="P:DNA repair"/>
    <property type="evidence" value="ECO:0007669"/>
    <property type="project" value="UniProtKB-KW"/>
</dbReference>
<dbReference type="SUPFAM" id="SSF52141">
    <property type="entry name" value="Uracil-DNA glycosylase-like"/>
    <property type="match status" value="1"/>
</dbReference>
<comment type="catalytic activity">
    <reaction evidence="1">
        <text>Hydrolyzes single-stranded DNA or mismatched double-stranded DNA and polynucleotides, releasing free uracil.</text>
        <dbReference type="EC" id="3.2.2.27"/>
    </reaction>
</comment>
<dbReference type="CDD" id="cd10030">
    <property type="entry name" value="UDG-F4_TTUDGA_SPO1dp_like"/>
    <property type="match status" value="1"/>
</dbReference>
<evidence type="ECO:0000256" key="10">
    <source>
        <dbReference type="ARBA" id="ARBA00023014"/>
    </source>
</evidence>
<dbReference type="SMART" id="SM00986">
    <property type="entry name" value="UDG"/>
    <property type="match status" value="1"/>
</dbReference>
<dbReference type="GO" id="GO:0004844">
    <property type="term" value="F:uracil DNA N-glycosylase activity"/>
    <property type="evidence" value="ECO:0007669"/>
    <property type="project" value="UniProtKB-EC"/>
</dbReference>
<dbReference type="PANTHER" id="PTHR33693">
    <property type="entry name" value="TYPE-5 URACIL-DNA GLYCOSYLASE"/>
    <property type="match status" value="1"/>
</dbReference>
<keyword evidence="7" id="KW-0227">DNA damage</keyword>
<reference evidence="13" key="1">
    <citation type="submission" date="2018-05" db="EMBL/GenBank/DDBJ databases">
        <authorList>
            <person name="Lanie J.A."/>
            <person name="Ng W.-L."/>
            <person name="Kazmierczak K.M."/>
            <person name="Andrzejewski T.M."/>
            <person name="Davidsen T.M."/>
            <person name="Wayne K.J."/>
            <person name="Tettelin H."/>
            <person name="Glass J.I."/>
            <person name="Rusch D."/>
            <person name="Podicherti R."/>
            <person name="Tsui H.-C.T."/>
            <person name="Winkler M.E."/>
        </authorList>
    </citation>
    <scope>NUCLEOTIDE SEQUENCE</scope>
</reference>
<dbReference type="GO" id="GO:0051539">
    <property type="term" value="F:4 iron, 4 sulfur cluster binding"/>
    <property type="evidence" value="ECO:0007669"/>
    <property type="project" value="UniProtKB-KW"/>
</dbReference>
<dbReference type="InterPro" id="IPR036895">
    <property type="entry name" value="Uracil-DNA_glycosylase-like_sf"/>
</dbReference>
<dbReference type="AlphaFoldDB" id="A0A382MSK3"/>
<dbReference type="PANTHER" id="PTHR33693:SF1">
    <property type="entry name" value="TYPE-4 URACIL-DNA GLYCOSYLASE"/>
    <property type="match status" value="1"/>
</dbReference>
<evidence type="ECO:0000256" key="11">
    <source>
        <dbReference type="ARBA" id="ARBA00023204"/>
    </source>
</evidence>
<dbReference type="InterPro" id="IPR005273">
    <property type="entry name" value="Ura-DNA_glyco_family4"/>
</dbReference>
<dbReference type="NCBIfam" id="TIGR00758">
    <property type="entry name" value="UDG_fam4"/>
    <property type="match status" value="1"/>
</dbReference>
<protein>
    <recommendedName>
        <fullName evidence="4">Type-4 uracil-DNA glycosylase</fullName>
        <ecNumber evidence="3">3.2.2.27</ecNumber>
    </recommendedName>
</protein>
<evidence type="ECO:0000256" key="7">
    <source>
        <dbReference type="ARBA" id="ARBA00022763"/>
    </source>
</evidence>
<evidence type="ECO:0000256" key="9">
    <source>
        <dbReference type="ARBA" id="ARBA00023004"/>
    </source>
</evidence>
<evidence type="ECO:0000256" key="3">
    <source>
        <dbReference type="ARBA" id="ARBA00012030"/>
    </source>
</evidence>
<dbReference type="GO" id="GO:0046872">
    <property type="term" value="F:metal ion binding"/>
    <property type="evidence" value="ECO:0007669"/>
    <property type="project" value="UniProtKB-KW"/>
</dbReference>
<name>A0A382MSK3_9ZZZZ</name>
<dbReference type="EC" id="3.2.2.27" evidence="3"/>
<keyword evidence="9" id="KW-0408">Iron</keyword>
<gene>
    <name evidence="13" type="ORF">METZ01_LOCUS303959</name>
</gene>
<feature type="non-terminal residue" evidence="13">
    <location>
        <position position="215"/>
    </location>
</feature>
<organism evidence="13">
    <name type="scientific">marine metagenome</name>
    <dbReference type="NCBI Taxonomy" id="408172"/>
    <lineage>
        <taxon>unclassified sequences</taxon>
        <taxon>metagenomes</taxon>
        <taxon>ecological metagenomes</taxon>
    </lineage>
</organism>
<keyword evidence="11" id="KW-0234">DNA repair</keyword>
<evidence type="ECO:0000259" key="12">
    <source>
        <dbReference type="SMART" id="SM00986"/>
    </source>
</evidence>
<keyword evidence="8" id="KW-0378">Hydrolase</keyword>
<dbReference type="SMART" id="SM00987">
    <property type="entry name" value="UreE_C"/>
    <property type="match status" value="1"/>
</dbReference>
<feature type="domain" description="Uracil-DNA glycosylase-like" evidence="12">
    <location>
        <begin position="89"/>
        <end position="208"/>
    </location>
</feature>
<evidence type="ECO:0000313" key="13">
    <source>
        <dbReference type="EMBL" id="SVC51105.1"/>
    </source>
</evidence>
<dbReference type="Gene3D" id="3.40.470.10">
    <property type="entry name" value="Uracil-DNA glycosylase-like domain"/>
    <property type="match status" value="1"/>
</dbReference>
<keyword evidence="6" id="KW-0479">Metal-binding</keyword>
<proteinExistence type="inferred from homology"/>
<evidence type="ECO:0000256" key="8">
    <source>
        <dbReference type="ARBA" id="ARBA00022801"/>
    </source>
</evidence>
<sequence>MIDLLSYSKDLGLGDIVLDDSTREEILSADLAKRIKLEEEVSKTENNQSSAAKSDWIERLSEMNYEALQETVNLCQECALCETRNQVVFSDGNPSARLMIVGEAPGAKEDQAGLPFVGQAGKFLDLLLASVSLSRKDSVYICNVLKCRPPSNRNPLPDEIEMCTHYLTRQIALVAPEVILAVGTFAAQFLTGNKLPLGKLRGSTYSYKGVPLVIT</sequence>
<keyword evidence="10" id="KW-0411">Iron-sulfur</keyword>
<accession>A0A382MSK3</accession>
<evidence type="ECO:0000256" key="4">
    <source>
        <dbReference type="ARBA" id="ARBA00019403"/>
    </source>
</evidence>
<dbReference type="InterPro" id="IPR051536">
    <property type="entry name" value="UDG_Type-4/5"/>
</dbReference>
<comment type="similarity">
    <text evidence="2">Belongs to the uracil-DNA glycosylase (UDG) superfamily. Type 4 (UDGa) family.</text>
</comment>
<evidence type="ECO:0000256" key="1">
    <source>
        <dbReference type="ARBA" id="ARBA00001400"/>
    </source>
</evidence>
<evidence type="ECO:0000256" key="6">
    <source>
        <dbReference type="ARBA" id="ARBA00022723"/>
    </source>
</evidence>
<dbReference type="EMBL" id="UINC01095205">
    <property type="protein sequence ID" value="SVC51105.1"/>
    <property type="molecule type" value="Genomic_DNA"/>
</dbReference>